<reference evidence="1" key="2">
    <citation type="submission" date="2022-06" db="UniProtKB">
        <authorList>
            <consortium name="EnsemblMetazoa"/>
        </authorList>
    </citation>
    <scope>IDENTIFICATION</scope>
    <source>
        <strain evidence="1">PS312</strain>
    </source>
</reference>
<dbReference type="AlphaFoldDB" id="A0A2A6BH97"/>
<organism evidence="1 2">
    <name type="scientific">Pristionchus pacificus</name>
    <name type="common">Parasitic nematode worm</name>
    <dbReference type="NCBI Taxonomy" id="54126"/>
    <lineage>
        <taxon>Eukaryota</taxon>
        <taxon>Metazoa</taxon>
        <taxon>Ecdysozoa</taxon>
        <taxon>Nematoda</taxon>
        <taxon>Chromadorea</taxon>
        <taxon>Rhabditida</taxon>
        <taxon>Rhabditina</taxon>
        <taxon>Diplogasteromorpha</taxon>
        <taxon>Diplogasteroidea</taxon>
        <taxon>Neodiplogasteridae</taxon>
        <taxon>Pristionchus</taxon>
    </lineage>
</organism>
<accession>A0A2A6BH97</accession>
<dbReference type="EnsemblMetazoa" id="PPA42806.1">
    <property type="protein sequence ID" value="PPA42806.1"/>
    <property type="gene ID" value="WBGene00281175"/>
</dbReference>
<dbReference type="Proteomes" id="UP000005239">
    <property type="component" value="Unassembled WGS sequence"/>
</dbReference>
<name>A0A2A6BH97_PRIPA</name>
<reference evidence="2" key="1">
    <citation type="journal article" date="2008" name="Nat. Genet.">
        <title>The Pristionchus pacificus genome provides a unique perspective on nematode lifestyle and parasitism.</title>
        <authorList>
            <person name="Dieterich C."/>
            <person name="Clifton S.W."/>
            <person name="Schuster L.N."/>
            <person name="Chinwalla A."/>
            <person name="Delehaunty K."/>
            <person name="Dinkelacker I."/>
            <person name="Fulton L."/>
            <person name="Fulton R."/>
            <person name="Godfrey J."/>
            <person name="Minx P."/>
            <person name="Mitreva M."/>
            <person name="Roeseler W."/>
            <person name="Tian H."/>
            <person name="Witte H."/>
            <person name="Yang S.P."/>
            <person name="Wilson R.K."/>
            <person name="Sommer R.J."/>
        </authorList>
    </citation>
    <scope>NUCLEOTIDE SEQUENCE [LARGE SCALE GENOMIC DNA]</scope>
    <source>
        <strain evidence="2">PS312</strain>
    </source>
</reference>
<keyword evidence="2" id="KW-1185">Reference proteome</keyword>
<accession>A0A8R1Z3M0</accession>
<evidence type="ECO:0000313" key="2">
    <source>
        <dbReference type="Proteomes" id="UP000005239"/>
    </source>
</evidence>
<evidence type="ECO:0000313" key="1">
    <source>
        <dbReference type="EnsemblMetazoa" id="PPA42806.1"/>
    </source>
</evidence>
<protein>
    <submittedName>
        <fullName evidence="1">Uncharacterized protein</fullName>
    </submittedName>
</protein>
<gene>
    <name evidence="1" type="primary">WBGene00281175</name>
</gene>
<proteinExistence type="predicted"/>
<sequence length="333" mass="38483">MASLLRSIKSKMRNEKPKREMESFTALEKLPGELINKLFDYAPTKNFEMRLVSRTLRSRVDAYVRSLPIVEKLYIVNYPLSTTKMRIDVRVDEEKIDLFQLRLCLNNFLMMSSKSKYLDSFNDDLNEHPDVYRVYVNKEIIDENTLNIFRACIGNRIGRVALESVDSRAHPVISKIFEIFKFDTLEVIARPLSQNDVDYLLPLIELHKIDKLTLRVGRIESPNPVEILLKLSSVVRSLDIDQQKVRGITANCRYMFGVYNRNWAAIVLEMLSRTLNALSIDNNGATEYLTSEAVRVLRKQLPKLGKNVRLTLSYNGFTNGFTSFTKLQTCDPK</sequence>